<evidence type="ECO:0000259" key="6">
    <source>
        <dbReference type="Pfam" id="PF17805"/>
    </source>
</evidence>
<keyword evidence="9" id="KW-1185">Reference proteome</keyword>
<sequence length="155" mass="18079">MNELDKKIIRASQEEFPLVAQPYKEIAERIGITEELLLAKLKEYKRSGRIRKVGAVLRHREVGFAANSLCVWIVPQERIEEVGALMAMNPSVSHCYDRDTVPEWPYNMYTMIHAHTREECAEIADGIAEQTNLSDYMMLYSVKEWKKTSMRYFCE</sequence>
<comment type="pathway">
    <text evidence="2">Porphyrin-containing compound metabolism.</text>
</comment>
<reference evidence="8" key="1">
    <citation type="submission" date="2023-03" db="EMBL/GenBank/DDBJ databases">
        <title>Selenobaculum gbiensis gen. nov. sp. nov., a new bacterium isolated from the gut microbiota of IBD patient.</title>
        <authorList>
            <person name="Yeo S."/>
            <person name="Park H."/>
            <person name="Huh C.S."/>
        </authorList>
    </citation>
    <scope>NUCLEOTIDE SEQUENCE</scope>
    <source>
        <strain evidence="8">ICN-92133</strain>
    </source>
</reference>
<dbReference type="RefSeq" id="WP_147669791.1">
    <property type="nucleotide sequence ID" value="NZ_CP120678.1"/>
</dbReference>
<feature type="domain" description="Siroheme decarboxylase AsnC-like ligand binding" evidence="6">
    <location>
        <begin position="62"/>
        <end position="146"/>
    </location>
</feature>
<evidence type="ECO:0000313" key="9">
    <source>
        <dbReference type="Proteomes" id="UP001243623"/>
    </source>
</evidence>
<dbReference type="Proteomes" id="UP001243623">
    <property type="component" value="Chromosome"/>
</dbReference>
<proteinExistence type="inferred from homology"/>
<dbReference type="Pfam" id="PF22451">
    <property type="entry name" value="NirdL-like_HTH"/>
    <property type="match status" value="1"/>
</dbReference>
<evidence type="ECO:0000256" key="5">
    <source>
        <dbReference type="ARBA" id="ARBA00048470"/>
    </source>
</evidence>
<keyword evidence="1" id="KW-0456">Lyase</keyword>
<dbReference type="KEGG" id="sgbi:P3F81_08175"/>
<dbReference type="AlphaFoldDB" id="A0A9Y2AH75"/>
<dbReference type="InterPro" id="IPR050684">
    <property type="entry name" value="HTH-Siroheme_Decarb"/>
</dbReference>
<evidence type="ECO:0000256" key="3">
    <source>
        <dbReference type="ARBA" id="ARBA00023457"/>
    </source>
</evidence>
<evidence type="ECO:0000313" key="8">
    <source>
        <dbReference type="EMBL" id="WIW69893.1"/>
    </source>
</evidence>
<evidence type="ECO:0000256" key="1">
    <source>
        <dbReference type="ARBA" id="ARBA00023239"/>
    </source>
</evidence>
<organism evidence="8 9">
    <name type="scientific">Selenobaculum gibii</name>
    <dbReference type="NCBI Taxonomy" id="3054208"/>
    <lineage>
        <taxon>Bacteria</taxon>
        <taxon>Bacillati</taxon>
        <taxon>Bacillota</taxon>
        <taxon>Negativicutes</taxon>
        <taxon>Selenomonadales</taxon>
        <taxon>Selenomonadaceae</taxon>
        <taxon>Selenobaculum</taxon>
    </lineage>
</organism>
<dbReference type="PANTHER" id="PTHR43413:SF1">
    <property type="entry name" value="SIROHEME DECARBOXYLASE NIRL SUBUNIT"/>
    <property type="match status" value="1"/>
</dbReference>
<dbReference type="EMBL" id="CP120678">
    <property type="protein sequence ID" value="WIW69893.1"/>
    <property type="molecule type" value="Genomic_DNA"/>
</dbReference>
<dbReference type="EC" id="4.1.1.111" evidence="4"/>
<feature type="domain" description="Siroheme decarboxylase NirL-like HTH" evidence="7">
    <location>
        <begin position="5"/>
        <end position="51"/>
    </location>
</feature>
<accession>A0A9Y2AH75</accession>
<dbReference type="GO" id="GO:0016829">
    <property type="term" value="F:lyase activity"/>
    <property type="evidence" value="ECO:0007669"/>
    <property type="project" value="UniProtKB-KW"/>
</dbReference>
<dbReference type="PANTHER" id="PTHR43413">
    <property type="entry name" value="TRANSCRIPTIONAL REGULATOR, ASNC FAMILY"/>
    <property type="match status" value="1"/>
</dbReference>
<protein>
    <recommendedName>
        <fullName evidence="4">siroheme decarboxylase</fullName>
        <ecNumber evidence="4">4.1.1.111</ecNumber>
    </recommendedName>
</protein>
<gene>
    <name evidence="8" type="ORF">P3F81_08175</name>
</gene>
<dbReference type="Pfam" id="PF17805">
    <property type="entry name" value="AsnC_trans_reg2"/>
    <property type="match status" value="1"/>
</dbReference>
<dbReference type="Gene3D" id="3.30.70.3460">
    <property type="match status" value="1"/>
</dbReference>
<comment type="similarity">
    <text evidence="3">Belongs to the Ahb/Nir family.</text>
</comment>
<evidence type="ECO:0000256" key="2">
    <source>
        <dbReference type="ARBA" id="ARBA00023444"/>
    </source>
</evidence>
<evidence type="ECO:0000256" key="4">
    <source>
        <dbReference type="ARBA" id="ARBA00023471"/>
    </source>
</evidence>
<dbReference type="InterPro" id="IPR040523">
    <property type="entry name" value="AsnC_trans_reg2"/>
</dbReference>
<dbReference type="InterPro" id="IPR053953">
    <property type="entry name" value="NirdL-like_HTH"/>
</dbReference>
<evidence type="ECO:0000259" key="7">
    <source>
        <dbReference type="Pfam" id="PF22451"/>
    </source>
</evidence>
<name>A0A9Y2AH75_9FIRM</name>
<comment type="catalytic activity">
    <reaction evidence="5">
        <text>siroheme + 2 H(+) = 12,18-didecarboxysiroheme + 2 CO2</text>
        <dbReference type="Rhea" id="RHEA:19093"/>
        <dbReference type="ChEBI" id="CHEBI:15378"/>
        <dbReference type="ChEBI" id="CHEBI:16526"/>
        <dbReference type="ChEBI" id="CHEBI:60052"/>
        <dbReference type="ChEBI" id="CHEBI:140497"/>
        <dbReference type="EC" id="4.1.1.111"/>
    </reaction>
</comment>